<dbReference type="EMBL" id="JBHSDS010000005">
    <property type="protein sequence ID" value="MFC4357853.1"/>
    <property type="molecule type" value="Genomic_DNA"/>
</dbReference>
<accession>A0ABD5PAV6</accession>
<comment type="caution">
    <text evidence="2">The sequence shown here is derived from an EMBL/GenBank/DDBJ whole genome shotgun (WGS) entry which is preliminary data.</text>
</comment>
<dbReference type="SUPFAM" id="SSF53474">
    <property type="entry name" value="alpha/beta-Hydrolases"/>
    <property type="match status" value="1"/>
</dbReference>
<dbReference type="Pfam" id="PF12697">
    <property type="entry name" value="Abhydrolase_6"/>
    <property type="match status" value="1"/>
</dbReference>
<dbReference type="InterPro" id="IPR029058">
    <property type="entry name" value="AB_hydrolase_fold"/>
</dbReference>
<keyword evidence="3" id="KW-1185">Reference proteome</keyword>
<evidence type="ECO:0000313" key="3">
    <source>
        <dbReference type="Proteomes" id="UP001595921"/>
    </source>
</evidence>
<feature type="domain" description="AB hydrolase-1" evidence="1">
    <location>
        <begin position="32"/>
        <end position="216"/>
    </location>
</feature>
<dbReference type="GO" id="GO:0016787">
    <property type="term" value="F:hydrolase activity"/>
    <property type="evidence" value="ECO:0007669"/>
    <property type="project" value="UniProtKB-KW"/>
</dbReference>
<keyword evidence="2" id="KW-0378">Hydrolase</keyword>
<name>A0ABD5PAV6_9EURY</name>
<evidence type="ECO:0000259" key="1">
    <source>
        <dbReference type="Pfam" id="PF12697"/>
    </source>
</evidence>
<dbReference type="RefSeq" id="WP_267624584.1">
    <property type="nucleotide sequence ID" value="NZ_JAODIW010000009.1"/>
</dbReference>
<organism evidence="2 3">
    <name type="scientific">Halobium salinum</name>
    <dbReference type="NCBI Taxonomy" id="1364940"/>
    <lineage>
        <taxon>Archaea</taxon>
        <taxon>Methanobacteriati</taxon>
        <taxon>Methanobacteriota</taxon>
        <taxon>Stenosarchaea group</taxon>
        <taxon>Halobacteria</taxon>
        <taxon>Halobacteriales</taxon>
        <taxon>Haloferacaceae</taxon>
        <taxon>Halobium</taxon>
    </lineage>
</organism>
<dbReference type="InterPro" id="IPR000073">
    <property type="entry name" value="AB_hydrolase_1"/>
</dbReference>
<reference evidence="2 3" key="1">
    <citation type="journal article" date="2019" name="Int. J. Syst. Evol. Microbiol.">
        <title>The Global Catalogue of Microorganisms (GCM) 10K type strain sequencing project: providing services to taxonomists for standard genome sequencing and annotation.</title>
        <authorList>
            <consortium name="The Broad Institute Genomics Platform"/>
            <consortium name="The Broad Institute Genome Sequencing Center for Infectious Disease"/>
            <person name="Wu L."/>
            <person name="Ma J."/>
        </authorList>
    </citation>
    <scope>NUCLEOTIDE SEQUENCE [LARGE SCALE GENOMIC DNA]</scope>
    <source>
        <strain evidence="2 3">CGMCC 1.12553</strain>
    </source>
</reference>
<evidence type="ECO:0000313" key="2">
    <source>
        <dbReference type="EMBL" id="MFC4357853.1"/>
    </source>
</evidence>
<proteinExistence type="predicted"/>
<dbReference type="Gene3D" id="3.40.50.1820">
    <property type="entry name" value="alpha/beta hydrolase"/>
    <property type="match status" value="1"/>
</dbReference>
<gene>
    <name evidence="2" type="ORF">ACFO0N_07815</name>
</gene>
<dbReference type="AlphaFoldDB" id="A0ABD5PAV6"/>
<dbReference type="Proteomes" id="UP001595921">
    <property type="component" value="Unassembled WGS sequence"/>
</dbReference>
<protein>
    <submittedName>
        <fullName evidence="2">Alpha/beta fold hydrolase</fullName>
    </submittedName>
</protein>
<sequence>MQFDAFGDPDDTPLLFPLGWGNRPDHENVAWLVDRLVDAGYHVHTATIPTTVTDFERAYLRPVARYADANPPAALLSHSTGGLIAAHLDRAVPRVYLSPWWGIAGGTGGLRGLLLRLPTARSVLPVPTDGDAIGDLATDRQLREGPDGIAPAFLRTVHEAQKRLPPLREDSVVFCTLTDQVVSVRAIGERTPASRVRVYDGGHEFFSSSGRGAVADRVIDALSRSDPGAV</sequence>